<feature type="chain" id="PRO_5046211887" description="Leucine Rich repeats (2 copies)" evidence="1">
    <location>
        <begin position="20"/>
        <end position="424"/>
    </location>
</feature>
<keyword evidence="1" id="KW-0732">Signal</keyword>
<sequence>MKKLIFLHLLIFNFALFSAETSHLEKYKNTYASHIEKLNKMLNDVKILNSDLAYKDLKNIELMHQKKGELNELVLLRKFLKGLEASALPKLKSSEIPEVQSTLNKLAKNNNNALKKYNLAKSRLQANYRLALQKKMKLLTQQDNITEAINFQTEIANLPTQTKAINFQTDIANLPGPKKVSHTAEKSFPKKQLVSSPRNIKLTDRKVAEYFFSEKGTPHITIMVSNKEVVISSIAQLPNKPFKILQIHYKTPGSYAFTNDDLKTLTNCSALRSIDLWGCNTERITDLGVQYLTKLNHLVYVYVRGAKLTNLSAKYLGSMKSLRRVNFGGPKITDLGLIYIASNRNFTSICMEATSLTDKGLKVLTKLSKLHDLNLAGDKKITDQGLIHLAQIKNMKILYIGGASITDAGITKFKTTLTKCAIYH</sequence>
<evidence type="ECO:0000256" key="1">
    <source>
        <dbReference type="SAM" id="SignalP"/>
    </source>
</evidence>
<protein>
    <recommendedName>
        <fullName evidence="4">Leucine Rich repeats (2 copies)</fullName>
    </recommendedName>
</protein>
<dbReference type="RefSeq" id="WP_274153836.1">
    <property type="nucleotide sequence ID" value="NZ_CP117812.1"/>
</dbReference>
<dbReference type="SMART" id="SM00367">
    <property type="entry name" value="LRR_CC"/>
    <property type="match status" value="3"/>
</dbReference>
<dbReference type="SUPFAM" id="SSF52047">
    <property type="entry name" value="RNI-like"/>
    <property type="match status" value="1"/>
</dbReference>
<organism evidence="2 3">
    <name type="scientific">Lentisphaera profundi</name>
    <dbReference type="NCBI Taxonomy" id="1658616"/>
    <lineage>
        <taxon>Bacteria</taxon>
        <taxon>Pseudomonadati</taxon>
        <taxon>Lentisphaerota</taxon>
        <taxon>Lentisphaeria</taxon>
        <taxon>Lentisphaerales</taxon>
        <taxon>Lentisphaeraceae</taxon>
        <taxon>Lentisphaera</taxon>
    </lineage>
</organism>
<dbReference type="EMBL" id="CP117812">
    <property type="protein sequence ID" value="WDE98971.1"/>
    <property type="molecule type" value="Genomic_DNA"/>
</dbReference>
<keyword evidence="3" id="KW-1185">Reference proteome</keyword>
<dbReference type="InterPro" id="IPR006553">
    <property type="entry name" value="Leu-rich_rpt_Cys-con_subtyp"/>
</dbReference>
<dbReference type="PANTHER" id="PTHR13318">
    <property type="entry name" value="PARTNER OF PAIRED, ISOFORM B-RELATED"/>
    <property type="match status" value="1"/>
</dbReference>
<accession>A0ABY7VYJ5</accession>
<evidence type="ECO:0008006" key="4">
    <source>
        <dbReference type="Google" id="ProtNLM"/>
    </source>
</evidence>
<proteinExistence type="predicted"/>
<name>A0ABY7VYJ5_9BACT</name>
<dbReference type="Proteomes" id="UP001214250">
    <property type="component" value="Chromosome 2"/>
</dbReference>
<reference evidence="2 3" key="1">
    <citation type="submission" date="2023-02" db="EMBL/GenBank/DDBJ databases">
        <title>Genome sequence of Lentisphaera profundi SAORIC-696.</title>
        <authorList>
            <person name="Kim e."/>
            <person name="Cho J.-C."/>
            <person name="Choi A."/>
            <person name="Kang I."/>
        </authorList>
    </citation>
    <scope>NUCLEOTIDE SEQUENCE [LARGE SCALE GENOMIC DNA]</scope>
    <source>
        <strain evidence="2 3">SAORIC-696</strain>
    </source>
</reference>
<dbReference type="InterPro" id="IPR032675">
    <property type="entry name" value="LRR_dom_sf"/>
</dbReference>
<dbReference type="Gene3D" id="3.80.10.10">
    <property type="entry name" value="Ribonuclease Inhibitor"/>
    <property type="match status" value="2"/>
</dbReference>
<evidence type="ECO:0000313" key="3">
    <source>
        <dbReference type="Proteomes" id="UP001214250"/>
    </source>
</evidence>
<evidence type="ECO:0000313" key="2">
    <source>
        <dbReference type="EMBL" id="WDE98971.1"/>
    </source>
</evidence>
<gene>
    <name evidence="2" type="ORF">PQO03_14115</name>
</gene>
<feature type="signal peptide" evidence="1">
    <location>
        <begin position="1"/>
        <end position="19"/>
    </location>
</feature>